<evidence type="ECO:0000313" key="4">
    <source>
        <dbReference type="Proteomes" id="UP000001876"/>
    </source>
</evidence>
<feature type="compositionally biased region" description="Basic and acidic residues" evidence="2">
    <location>
        <begin position="54"/>
        <end position="65"/>
    </location>
</feature>
<gene>
    <name evidence="3" type="ORF">MICPUCDRAFT_58702</name>
</gene>
<feature type="compositionally biased region" description="Low complexity" evidence="2">
    <location>
        <begin position="24"/>
        <end position="37"/>
    </location>
</feature>
<dbReference type="GO" id="GO:0016020">
    <property type="term" value="C:membrane"/>
    <property type="evidence" value="ECO:0007669"/>
    <property type="project" value="UniProtKB-ARBA"/>
</dbReference>
<dbReference type="GO" id="GO:0005634">
    <property type="term" value="C:nucleus"/>
    <property type="evidence" value="ECO:0007669"/>
    <property type="project" value="TreeGrafter"/>
</dbReference>
<dbReference type="KEGG" id="mpp:MICPUCDRAFT_58702"/>
<dbReference type="Pfam" id="PF02493">
    <property type="entry name" value="MORN"/>
    <property type="match status" value="2"/>
</dbReference>
<dbReference type="SMART" id="SM00698">
    <property type="entry name" value="MORN"/>
    <property type="match status" value="2"/>
</dbReference>
<organism evidence="4">
    <name type="scientific">Micromonas pusilla (strain CCMP1545)</name>
    <name type="common">Picoplanktonic green alga</name>
    <dbReference type="NCBI Taxonomy" id="564608"/>
    <lineage>
        <taxon>Eukaryota</taxon>
        <taxon>Viridiplantae</taxon>
        <taxon>Chlorophyta</taxon>
        <taxon>Mamiellophyceae</taxon>
        <taxon>Mamiellales</taxon>
        <taxon>Mamiellaceae</taxon>
        <taxon>Micromonas</taxon>
    </lineage>
</organism>
<dbReference type="SUPFAM" id="SSF53335">
    <property type="entry name" value="S-adenosyl-L-methionine-dependent methyltransferases"/>
    <property type="match status" value="1"/>
</dbReference>
<keyword evidence="1" id="KW-0677">Repeat</keyword>
<dbReference type="RefSeq" id="XP_003059448.1">
    <property type="nucleotide sequence ID" value="XM_003059402.1"/>
</dbReference>
<name>C1MU79_MICPC</name>
<feature type="region of interest" description="Disordered" evidence="2">
    <location>
        <begin position="222"/>
        <end position="244"/>
    </location>
</feature>
<feature type="compositionally biased region" description="Acidic residues" evidence="2">
    <location>
        <begin position="14"/>
        <end position="23"/>
    </location>
</feature>
<dbReference type="GeneID" id="9684590"/>
<dbReference type="STRING" id="564608.C1MU79"/>
<dbReference type="GO" id="GO:0005694">
    <property type="term" value="C:chromosome"/>
    <property type="evidence" value="ECO:0007669"/>
    <property type="project" value="TreeGrafter"/>
</dbReference>
<reference evidence="3 4" key="1">
    <citation type="journal article" date="2009" name="Science">
        <title>Green evolution and dynamic adaptations revealed by genomes of the marine picoeukaryotes Micromonas.</title>
        <authorList>
            <person name="Worden A.Z."/>
            <person name="Lee J.H."/>
            <person name="Mock T."/>
            <person name="Rouze P."/>
            <person name="Simmons M.P."/>
            <person name="Aerts A.L."/>
            <person name="Allen A.E."/>
            <person name="Cuvelier M.L."/>
            <person name="Derelle E."/>
            <person name="Everett M.V."/>
            <person name="Foulon E."/>
            <person name="Grimwood J."/>
            <person name="Gundlach H."/>
            <person name="Henrissat B."/>
            <person name="Napoli C."/>
            <person name="McDonald S.M."/>
            <person name="Parker M.S."/>
            <person name="Rombauts S."/>
            <person name="Salamov A."/>
            <person name="Von Dassow P."/>
            <person name="Badger J.H."/>
            <person name="Coutinho P.M."/>
            <person name="Demir E."/>
            <person name="Dubchak I."/>
            <person name="Gentemann C."/>
            <person name="Eikrem W."/>
            <person name="Gready J.E."/>
            <person name="John U."/>
            <person name="Lanier W."/>
            <person name="Lindquist E.A."/>
            <person name="Lucas S."/>
            <person name="Mayer K.F."/>
            <person name="Moreau H."/>
            <person name="Not F."/>
            <person name="Otillar R."/>
            <person name="Panaud O."/>
            <person name="Pangilinan J."/>
            <person name="Paulsen I."/>
            <person name="Piegu B."/>
            <person name="Poliakov A."/>
            <person name="Robbens S."/>
            <person name="Schmutz J."/>
            <person name="Toulza E."/>
            <person name="Wyss T."/>
            <person name="Zelensky A."/>
            <person name="Zhou K."/>
            <person name="Armbrust E.V."/>
            <person name="Bhattacharya D."/>
            <person name="Goodenough U.W."/>
            <person name="Van de Peer Y."/>
            <person name="Grigoriev I.V."/>
        </authorList>
    </citation>
    <scope>NUCLEOTIDE SEQUENCE [LARGE SCALE GENOMIC DNA]</scope>
    <source>
        <strain evidence="3 4">CCMP1545</strain>
    </source>
</reference>
<keyword evidence="4" id="KW-1185">Reference proteome</keyword>
<dbReference type="eggNOG" id="KOG1079">
    <property type="taxonomic scope" value="Eukaryota"/>
</dbReference>
<dbReference type="PANTHER" id="PTHR46820:SF1">
    <property type="entry name" value="HISTONE-LYSINE N-METHYLTRANSFERASE SETD7"/>
    <property type="match status" value="1"/>
</dbReference>
<dbReference type="OrthoDB" id="411785at2759"/>
<sequence>MASAPPRAKRGRDDDDDADDDAASDSTSSASGSASDPPASPWRVPNWYEGPVDADGKPHGRGRLRLDEDGAWYQGRFEHGAKHGRGTLHFPPDSDDDDDDDGDGDDRLLFPRSRAYIKGTFRDDAVEGRATYHDVDGSWLEGRYARGVLLDGGEVTEYHPGGAVRFRGAYEGGVRHGDGVEWRADGGVLRGTWREGDAPGGAIGDVFEYVWPEVYGVAGLSRSRETRRDEDRDEEEEEKRSGVRRYDPDRGIMRVDDDGAWTTGDVVENEIVGFVVDPDGRDRAREYAEPRERERWRPNGRIDGEKLLFLRDDPEKRTTAAVGRDPERGEPVRGLFLRENDKRIPGFETRGFRARVVVRERWSCRREPFEHPTFGACFALVAERDLPAGAEVTQPPDYVGGWRVDPRTEAGYYYHLAHTPPKTVFASTRDAAGVGVVTVKQHGPWRALYLDGVEQGLAYCDAEDKDENFVHDPTVIGFEYVRAMATAAVAVIGDRLTRLEVDADDDECCSVLCVGLGAGTLAAFAKRASSGRARVIAVEVDEDVVAAAKDVLGLNFEVAGEDGSGEDDDEWTRAQSASTFRVVHADAAAYARRCAEKNRHFDCVFLDAYDGNGDVPAHLTTRAFLESTRAITRRGGCVVANAWNGPPGSPAAEALKRFYANLSRRSSDEDGDEDARVDVQLVSVEGQESNAVVVGVKRCPPDWPREEDARFCELWAGDGGGGARAADDARRATRDRLRGWGADARGVEDAIKDALVPPKQLRVHYAEGDSLDDETLAQAYAP</sequence>
<dbReference type="GO" id="GO:0003682">
    <property type="term" value="F:chromatin binding"/>
    <property type="evidence" value="ECO:0007669"/>
    <property type="project" value="TreeGrafter"/>
</dbReference>
<feature type="compositionally biased region" description="Acidic residues" evidence="2">
    <location>
        <begin position="93"/>
        <end position="104"/>
    </location>
</feature>
<evidence type="ECO:0000256" key="1">
    <source>
        <dbReference type="ARBA" id="ARBA00022737"/>
    </source>
</evidence>
<evidence type="ECO:0000256" key="2">
    <source>
        <dbReference type="SAM" id="MobiDB-lite"/>
    </source>
</evidence>
<dbReference type="PANTHER" id="PTHR46820">
    <property type="entry name" value="HISTONE-LYSINE N-METHYLTRANSFERASE SETD7"/>
    <property type="match status" value="1"/>
</dbReference>
<dbReference type="Gene3D" id="3.40.50.150">
    <property type="entry name" value="Vaccinia Virus protein VP39"/>
    <property type="match status" value="1"/>
</dbReference>
<feature type="region of interest" description="Disordered" evidence="2">
    <location>
        <begin position="1"/>
        <end position="65"/>
    </location>
</feature>
<dbReference type="AlphaFoldDB" id="C1MU79"/>
<dbReference type="SUPFAM" id="SSF82185">
    <property type="entry name" value="Histone H3 K4-specific methyltransferase SET7/9 N-terminal domain"/>
    <property type="match status" value="1"/>
</dbReference>
<feature type="region of interest" description="Disordered" evidence="2">
    <location>
        <begin position="77"/>
        <end position="108"/>
    </location>
</feature>
<dbReference type="OMA" id="EAGYYYH"/>
<dbReference type="Gene3D" id="2.20.110.10">
    <property type="entry name" value="Histone H3 K4-specific methyltransferase SET7/9 N-terminal domain"/>
    <property type="match status" value="1"/>
</dbReference>
<dbReference type="InterPro" id="IPR029063">
    <property type="entry name" value="SAM-dependent_MTases_sf"/>
</dbReference>
<proteinExistence type="predicted"/>
<dbReference type="InterPro" id="IPR003409">
    <property type="entry name" value="MORN"/>
</dbReference>
<dbReference type="EMBL" id="GG663740">
    <property type="protein sequence ID" value="EEH56580.1"/>
    <property type="molecule type" value="Genomic_DNA"/>
</dbReference>
<dbReference type="Proteomes" id="UP000001876">
    <property type="component" value="Unassembled WGS sequence"/>
</dbReference>
<dbReference type="GO" id="GO:0070828">
    <property type="term" value="P:heterochromatin organization"/>
    <property type="evidence" value="ECO:0007669"/>
    <property type="project" value="TreeGrafter"/>
</dbReference>
<accession>C1MU79</accession>
<evidence type="ECO:0000313" key="3">
    <source>
        <dbReference type="EMBL" id="EEH56580.1"/>
    </source>
</evidence>
<protein>
    <submittedName>
        <fullName evidence="3">Predicted protein</fullName>
    </submittedName>
</protein>